<proteinExistence type="predicted"/>
<gene>
    <name evidence="2" type="ORF">METZ01_LOCUS7648</name>
</gene>
<evidence type="ECO:0000313" key="2">
    <source>
        <dbReference type="EMBL" id="SUZ54794.1"/>
    </source>
</evidence>
<feature type="transmembrane region" description="Helical" evidence="1">
    <location>
        <begin position="124"/>
        <end position="143"/>
    </location>
</feature>
<feature type="transmembrane region" description="Helical" evidence="1">
    <location>
        <begin position="40"/>
        <end position="59"/>
    </location>
</feature>
<feature type="transmembrane region" description="Helical" evidence="1">
    <location>
        <begin position="451"/>
        <end position="471"/>
    </location>
</feature>
<dbReference type="EMBL" id="UINC01000408">
    <property type="protein sequence ID" value="SUZ54794.1"/>
    <property type="molecule type" value="Genomic_DNA"/>
</dbReference>
<organism evidence="2">
    <name type="scientific">marine metagenome</name>
    <dbReference type="NCBI Taxonomy" id="408172"/>
    <lineage>
        <taxon>unclassified sequences</taxon>
        <taxon>metagenomes</taxon>
        <taxon>ecological metagenomes</taxon>
    </lineage>
</organism>
<keyword evidence="1" id="KW-0472">Membrane</keyword>
<accession>A0A381NKZ7</accession>
<sequence>MSKLKIVLPAAALAGSLMAWPAYAHGFGERTELPVPLGYFLIGAGFAVALSFVFISVLVKVSAEASYWRFNLIASGWSRATLTSPLVLVPVKLLSVFLLGLVIATGFGGESSPLLNFSPTFVWIVWWVGMAIAVALVGNIWALTNPWKILFAWAEGFYRLIRPGRDLSLRREYPAKYGIWPALVLFVLFTWVQDSYPKSDVPAQIAVMAVVYSVITLGGMAIFGKHQWLRKGEAFSVVFGLLSQFSVTEVRVIDRDACQTCSTECQDLEGECVDCYECFERTKTRQINLRPFAIGLGRNQPVTNDVLALVVLMLATVTFDGFSATSAWAEFQTFVVDLLGSGGGEIFNSLVLADTIGVLLVPVGFFLVYLFFSKLMASLVDGQISALEIARIFGYSLIPIALAYNIAHFITLLLIQGQLIVPLASDPFGSGWDLFGSVDYSLNISIINARILWFLSVALIVLGHVLAVYLAHRVAIRTFANRAMVLRSQYPILTLMVVYTVISLWIIAQPIVQ</sequence>
<feature type="transmembrane region" description="Helical" evidence="1">
    <location>
        <begin position="306"/>
        <end position="329"/>
    </location>
</feature>
<feature type="transmembrane region" description="Helical" evidence="1">
    <location>
        <begin position="492"/>
        <end position="512"/>
    </location>
</feature>
<feature type="transmembrane region" description="Helical" evidence="1">
    <location>
        <begin position="205"/>
        <end position="223"/>
    </location>
</feature>
<feature type="transmembrane region" description="Helical" evidence="1">
    <location>
        <begin position="80"/>
        <end position="104"/>
    </location>
</feature>
<feature type="transmembrane region" description="Helical" evidence="1">
    <location>
        <begin position="349"/>
        <end position="372"/>
    </location>
</feature>
<protein>
    <submittedName>
        <fullName evidence="2">Uncharacterized protein</fullName>
    </submittedName>
</protein>
<feature type="transmembrane region" description="Helical" evidence="1">
    <location>
        <begin position="392"/>
        <end position="415"/>
    </location>
</feature>
<keyword evidence="1" id="KW-1133">Transmembrane helix</keyword>
<feature type="transmembrane region" description="Helical" evidence="1">
    <location>
        <begin position="177"/>
        <end position="193"/>
    </location>
</feature>
<keyword evidence="1" id="KW-0812">Transmembrane</keyword>
<evidence type="ECO:0000256" key="1">
    <source>
        <dbReference type="SAM" id="Phobius"/>
    </source>
</evidence>
<reference evidence="2" key="1">
    <citation type="submission" date="2018-05" db="EMBL/GenBank/DDBJ databases">
        <authorList>
            <person name="Lanie J.A."/>
            <person name="Ng W.-L."/>
            <person name="Kazmierczak K.M."/>
            <person name="Andrzejewski T.M."/>
            <person name="Davidsen T.M."/>
            <person name="Wayne K.J."/>
            <person name="Tettelin H."/>
            <person name="Glass J.I."/>
            <person name="Rusch D."/>
            <person name="Podicherti R."/>
            <person name="Tsui H.-C.T."/>
            <person name="Winkler M.E."/>
        </authorList>
    </citation>
    <scope>NUCLEOTIDE SEQUENCE</scope>
</reference>
<dbReference type="AlphaFoldDB" id="A0A381NKZ7"/>
<name>A0A381NKZ7_9ZZZZ</name>